<dbReference type="STRING" id="1071380.I2H911"/>
<keyword evidence="13" id="KW-1185">Reference proteome</keyword>
<evidence type="ECO:0000256" key="6">
    <source>
        <dbReference type="ARBA" id="ARBA00022692"/>
    </source>
</evidence>
<keyword evidence="7 11" id="KW-0256">Endoplasmic reticulum</keyword>
<evidence type="ECO:0000256" key="9">
    <source>
        <dbReference type="ARBA" id="ARBA00023136"/>
    </source>
</evidence>
<dbReference type="RefSeq" id="XP_004182382.1">
    <property type="nucleotide sequence ID" value="XM_004182334.1"/>
</dbReference>
<evidence type="ECO:0000256" key="3">
    <source>
        <dbReference type="ARBA" id="ARBA00009731"/>
    </source>
</evidence>
<dbReference type="GeneID" id="14498040"/>
<organism evidence="12 13">
    <name type="scientific">Henningerozyma blattae (strain ATCC 34711 / CBS 6284 / DSM 70876 / NBRC 10599 / NRRL Y-10934 / UCD 77-7)</name>
    <name type="common">Yeast</name>
    <name type="synonym">Tetrapisispora blattae</name>
    <dbReference type="NCBI Taxonomy" id="1071380"/>
    <lineage>
        <taxon>Eukaryota</taxon>
        <taxon>Fungi</taxon>
        <taxon>Dikarya</taxon>
        <taxon>Ascomycota</taxon>
        <taxon>Saccharomycotina</taxon>
        <taxon>Saccharomycetes</taxon>
        <taxon>Saccharomycetales</taxon>
        <taxon>Saccharomycetaceae</taxon>
        <taxon>Henningerozyma</taxon>
    </lineage>
</organism>
<dbReference type="GO" id="GO:0004577">
    <property type="term" value="F:N-acetylglucosaminyldiphosphodolichol N-acetylglucosaminyltransferase activity"/>
    <property type="evidence" value="ECO:0007669"/>
    <property type="project" value="EnsemblFungi"/>
</dbReference>
<evidence type="ECO:0000256" key="10">
    <source>
        <dbReference type="ARBA" id="ARBA00032062"/>
    </source>
</evidence>
<accession>I2H911</accession>
<dbReference type="FunCoup" id="I2H911">
    <property type="interactions" value="332"/>
</dbReference>
<evidence type="ECO:0000256" key="5">
    <source>
        <dbReference type="ARBA" id="ARBA00017467"/>
    </source>
</evidence>
<protein>
    <recommendedName>
        <fullName evidence="5 11">UDP-N-acetylglucosamine transferase subunit ALG14</fullName>
    </recommendedName>
    <alternativeName>
        <fullName evidence="10 11">Asparagine-linked glycosylation protein 14</fullName>
    </alternativeName>
</protein>
<dbReference type="GO" id="GO:0043541">
    <property type="term" value="C:UDP-N-acetylglucosamine transferase complex"/>
    <property type="evidence" value="ECO:0007669"/>
    <property type="project" value="EnsemblFungi"/>
</dbReference>
<comment type="subunit">
    <text evidence="4 11">Heterodimer with ALG13 to form a functional enzyme.</text>
</comment>
<keyword evidence="9 11" id="KW-0472">Membrane</keyword>
<evidence type="ECO:0000256" key="1">
    <source>
        <dbReference type="ARBA" id="ARBA00004389"/>
    </source>
</evidence>
<dbReference type="HOGENOM" id="CLU_064541_2_2_1"/>
<gene>
    <name evidence="12" type="primary">TBLA0I02050</name>
    <name evidence="11" type="synonym">ALG14</name>
    <name evidence="12" type="ORF">TBLA_0I02050</name>
</gene>
<dbReference type="KEGG" id="tbl:TBLA_0I02050"/>
<keyword evidence="6 11" id="KW-0812">Transmembrane</keyword>
<dbReference type="InParanoid" id="I2H911"/>
<dbReference type="GO" id="GO:0006488">
    <property type="term" value="P:dolichol-linked oligosaccharide biosynthetic process"/>
    <property type="evidence" value="ECO:0007669"/>
    <property type="project" value="EnsemblFungi"/>
</dbReference>
<dbReference type="Pfam" id="PF08660">
    <property type="entry name" value="Alg14"/>
    <property type="match status" value="1"/>
</dbReference>
<evidence type="ECO:0000313" key="13">
    <source>
        <dbReference type="Proteomes" id="UP000002866"/>
    </source>
</evidence>
<keyword evidence="8 11" id="KW-1133">Transmembrane helix</keyword>
<dbReference type="GO" id="GO:0043495">
    <property type="term" value="F:protein-membrane adaptor activity"/>
    <property type="evidence" value="ECO:0007669"/>
    <property type="project" value="EnsemblFungi"/>
</dbReference>
<dbReference type="eggNOG" id="KOG3339">
    <property type="taxonomic scope" value="Eukaryota"/>
</dbReference>
<evidence type="ECO:0000256" key="7">
    <source>
        <dbReference type="ARBA" id="ARBA00022824"/>
    </source>
</evidence>
<name>I2H911_HENB6</name>
<dbReference type="GO" id="GO:0031965">
    <property type="term" value="C:nuclear membrane"/>
    <property type="evidence" value="ECO:0007669"/>
    <property type="project" value="UniProtKB-SubCell"/>
</dbReference>
<dbReference type="Gene3D" id="3.40.50.2000">
    <property type="entry name" value="Glycogen Phosphorylase B"/>
    <property type="match status" value="1"/>
</dbReference>
<evidence type="ECO:0000256" key="4">
    <source>
        <dbReference type="ARBA" id="ARBA00011335"/>
    </source>
</evidence>
<evidence type="ECO:0000313" key="12">
    <source>
        <dbReference type="EMBL" id="CCH62863.1"/>
    </source>
</evidence>
<evidence type="ECO:0000256" key="2">
    <source>
        <dbReference type="ARBA" id="ARBA00004590"/>
    </source>
</evidence>
<dbReference type="InterPro" id="IPR013969">
    <property type="entry name" value="Oligosacch_biosynth_Alg14"/>
</dbReference>
<sequence>MLVILSAISLILFALVITRLILILPFFKVDRNGKERQALMENGNKAQPRQIEHQTVRQKDKPLHLFVFLGSGGHTGEMLRILQNYDSVLFYEPKNEGTRIQTILYLGYSDLQSLEKFKDFISNYKYKNNMIINYVQFIKARNVNANMINSLISISKTLFYSFKQILRIKLQMLNNPHLVLLNGPGTCCIITLWFKVFEFFLIGSSSNIVYVESLARITSLSMTGKILYYLADKFVVQWEDLKQTICPRALYYGILV</sequence>
<comment type="subcellular location">
    <subcellularLocation>
        <location evidence="1 11">Endoplasmic reticulum membrane</location>
        <topology evidence="1 11">Single-pass membrane protein</topology>
    </subcellularLocation>
    <subcellularLocation>
        <location evidence="2">Nucleus membrane</location>
        <topology evidence="2">Single-pass membrane protein</topology>
    </subcellularLocation>
</comment>
<reference evidence="12 13" key="1">
    <citation type="journal article" date="2011" name="Proc. Natl. Acad. Sci. U.S.A.">
        <title>Evolutionary erosion of yeast sex chromosomes by mating-type switching accidents.</title>
        <authorList>
            <person name="Gordon J.L."/>
            <person name="Armisen D."/>
            <person name="Proux-Wera E."/>
            <person name="Oheigeartaigh S.S."/>
            <person name="Byrne K.P."/>
            <person name="Wolfe K.H."/>
        </authorList>
    </citation>
    <scope>NUCLEOTIDE SEQUENCE [LARGE SCALE GENOMIC DNA]</scope>
    <source>
        <strain evidence="13">ATCC 34711 / CBS 6284 / DSM 70876 / NBRC 10599 / NRRL Y-10934 / UCD 77-7</strain>
    </source>
</reference>
<dbReference type="AlphaFoldDB" id="I2H911"/>
<dbReference type="Proteomes" id="UP000002866">
    <property type="component" value="Chromosome 9"/>
</dbReference>
<dbReference type="EMBL" id="HE806324">
    <property type="protein sequence ID" value="CCH62863.1"/>
    <property type="molecule type" value="Genomic_DNA"/>
</dbReference>
<proteinExistence type="inferred from homology"/>
<dbReference type="GO" id="GO:0098548">
    <property type="term" value="C:cytoplasmic side of Golgi membrane"/>
    <property type="evidence" value="ECO:0007669"/>
    <property type="project" value="EnsemblFungi"/>
</dbReference>
<comment type="function">
    <text evidence="11">Involved in protein N-glycosylation. Essential for the second step of the dolichol-linked oligosaccharide pathway. Anchors the catalytic subunit ALG13 to the ER.</text>
</comment>
<dbReference type="OMA" id="GTCCIIT"/>
<comment type="similarity">
    <text evidence="3 11">Belongs to the ALG14 family.</text>
</comment>
<feature type="transmembrane region" description="Helical" evidence="11">
    <location>
        <begin position="6"/>
        <end position="27"/>
    </location>
</feature>
<evidence type="ECO:0000256" key="11">
    <source>
        <dbReference type="RuleBase" id="RU362127"/>
    </source>
</evidence>
<evidence type="ECO:0000256" key="8">
    <source>
        <dbReference type="ARBA" id="ARBA00022989"/>
    </source>
</evidence>
<dbReference type="GO" id="GO:0005811">
    <property type="term" value="C:lipid droplet"/>
    <property type="evidence" value="ECO:0007669"/>
    <property type="project" value="EnsemblFungi"/>
</dbReference>
<dbReference type="PANTHER" id="PTHR12154">
    <property type="entry name" value="GLYCOSYL TRANSFERASE-RELATED"/>
    <property type="match status" value="1"/>
</dbReference>
<dbReference type="PANTHER" id="PTHR12154:SF4">
    <property type="entry name" value="UDP-N-ACETYLGLUCOSAMINE TRANSFERASE SUBUNIT ALG14 HOMOLOG"/>
    <property type="match status" value="1"/>
</dbReference>
<dbReference type="OrthoDB" id="17098at2759"/>